<dbReference type="InterPro" id="IPR010982">
    <property type="entry name" value="Lambda_DNA-bd_dom_sf"/>
</dbReference>
<keyword evidence="2" id="KW-0963">Cytoplasm</keyword>
<keyword evidence="4 6" id="KW-0802">TPR repeat</keyword>
<dbReference type="InterPro" id="IPR041617">
    <property type="entry name" value="TPR_MalT"/>
</dbReference>
<dbReference type="PROSITE" id="PS50005">
    <property type="entry name" value="TPR"/>
    <property type="match status" value="4"/>
</dbReference>
<dbReference type="EMBL" id="FOCQ01000005">
    <property type="protein sequence ID" value="SEN07514.1"/>
    <property type="molecule type" value="Genomic_DNA"/>
</dbReference>
<dbReference type="CDD" id="cd00093">
    <property type="entry name" value="HTH_XRE"/>
    <property type="match status" value="1"/>
</dbReference>
<reference evidence="8 9" key="1">
    <citation type="submission" date="2016-10" db="EMBL/GenBank/DDBJ databases">
        <authorList>
            <person name="de Groot N.N."/>
        </authorList>
    </citation>
    <scope>NUCLEOTIDE SEQUENCE [LARGE SCALE GENOMIC DNA]</scope>
    <source>
        <strain evidence="8 9">DSM 46701</strain>
    </source>
</reference>
<evidence type="ECO:0000256" key="6">
    <source>
        <dbReference type="PROSITE-ProRule" id="PRU00339"/>
    </source>
</evidence>
<dbReference type="Pfam" id="PF17874">
    <property type="entry name" value="TPR_MalT"/>
    <property type="match status" value="1"/>
</dbReference>
<dbReference type="InterPro" id="IPR011990">
    <property type="entry name" value="TPR-like_helical_dom_sf"/>
</dbReference>
<dbReference type="OrthoDB" id="2987103at2"/>
<organism evidence="8 9">
    <name type="scientific">Lihuaxuella thermophila</name>
    <dbReference type="NCBI Taxonomy" id="1173111"/>
    <lineage>
        <taxon>Bacteria</taxon>
        <taxon>Bacillati</taxon>
        <taxon>Bacillota</taxon>
        <taxon>Bacilli</taxon>
        <taxon>Bacillales</taxon>
        <taxon>Thermoactinomycetaceae</taxon>
        <taxon>Lihuaxuella</taxon>
    </lineage>
</organism>
<accession>A0A1H8DL61</accession>
<dbReference type="InterPro" id="IPR019734">
    <property type="entry name" value="TPR_rpt"/>
</dbReference>
<dbReference type="PROSITE" id="PS50293">
    <property type="entry name" value="TPR_REGION"/>
    <property type="match status" value="1"/>
</dbReference>
<feature type="domain" description="HTH cro/C1-type" evidence="7">
    <location>
        <begin position="16"/>
        <end position="69"/>
    </location>
</feature>
<dbReference type="SUPFAM" id="SSF48452">
    <property type="entry name" value="TPR-like"/>
    <property type="match status" value="2"/>
</dbReference>
<name>A0A1H8DL61_9BACL</name>
<proteinExistence type="inferred from homology"/>
<keyword evidence="9" id="KW-1185">Reference proteome</keyword>
<dbReference type="Proteomes" id="UP000199695">
    <property type="component" value="Unassembled WGS sequence"/>
</dbReference>
<comment type="similarity">
    <text evidence="5">Belongs to the Rap family.</text>
</comment>
<sequence>MIPLKYANLAQIGELLRKKRKELGLRLEDLADEQISPSTISNIERGMPHVNSEKVNYLSNKLGINLDELPELLDEEKQKLREIKLKLTYIENVIDLVSNEKCFANLKRLNLPHNHLYASTVQYLKGKYYMNKQKWNKAQNHFLEAIRLEDQSPELNKSNIKAASLNELARAYYFENRLEEALEYTEDGIKCFVENGERKYVKYILLVSKAVYLEKLDRIDEAQSTLQMLWEEREEIASLEVILNMYELKAAILKKLKSFDEAIRAAKEGIDIARINKVHNRSVELLITLGGIYMETGDLEAAEKSFVAALCIKEKLDKEYLLIPAYTQIGMVYLEQNKLEEALEHIKEAVKIGEKANDALRYSPALIALGDYHQKNGDPKEAIRYYQKALDLARKHMQGHQERELWFKLAQCWNQIDKNEFHRCMERLFMIEVQLNKPKREQIFIERR</sequence>
<dbReference type="PANTHER" id="PTHR46630:SF1">
    <property type="entry name" value="TETRATRICOPEPTIDE REPEAT PROTEIN 29"/>
    <property type="match status" value="1"/>
</dbReference>
<feature type="repeat" description="TPR" evidence="6">
    <location>
        <begin position="119"/>
        <end position="152"/>
    </location>
</feature>
<dbReference type="SUPFAM" id="SSF47413">
    <property type="entry name" value="lambda repressor-like DNA-binding domains"/>
    <property type="match status" value="1"/>
</dbReference>
<feature type="repeat" description="TPR" evidence="6">
    <location>
        <begin position="323"/>
        <end position="356"/>
    </location>
</feature>
<dbReference type="Pfam" id="PF01381">
    <property type="entry name" value="HTH_3"/>
    <property type="match status" value="1"/>
</dbReference>
<dbReference type="Gene3D" id="1.25.40.10">
    <property type="entry name" value="Tetratricopeptide repeat domain"/>
    <property type="match status" value="2"/>
</dbReference>
<evidence type="ECO:0000256" key="2">
    <source>
        <dbReference type="ARBA" id="ARBA00022490"/>
    </source>
</evidence>
<dbReference type="InterPro" id="IPR026000">
    <property type="entry name" value="Apc5_dom"/>
</dbReference>
<dbReference type="InterPro" id="IPR051476">
    <property type="entry name" value="Bac_ResReg_Asp_Phosphatase"/>
</dbReference>
<dbReference type="STRING" id="1173111.SAMN05444955_105220"/>
<gene>
    <name evidence="8" type="ORF">SAMN05444955_105220</name>
</gene>
<evidence type="ECO:0000313" key="8">
    <source>
        <dbReference type="EMBL" id="SEN07514.1"/>
    </source>
</evidence>
<feature type="repeat" description="TPR" evidence="6">
    <location>
        <begin position="283"/>
        <end position="316"/>
    </location>
</feature>
<dbReference type="PANTHER" id="PTHR46630">
    <property type="entry name" value="TETRATRICOPEPTIDE REPEAT PROTEIN 29"/>
    <property type="match status" value="1"/>
</dbReference>
<evidence type="ECO:0000313" key="9">
    <source>
        <dbReference type="Proteomes" id="UP000199695"/>
    </source>
</evidence>
<dbReference type="Pfam" id="PF12862">
    <property type="entry name" value="ANAPC5"/>
    <property type="match status" value="1"/>
</dbReference>
<comment type="subcellular location">
    <subcellularLocation>
        <location evidence="1">Cytoplasm</location>
    </subcellularLocation>
</comment>
<feature type="repeat" description="TPR" evidence="6">
    <location>
        <begin position="363"/>
        <end position="396"/>
    </location>
</feature>
<dbReference type="RefSeq" id="WP_089966861.1">
    <property type="nucleotide sequence ID" value="NZ_FOCQ01000005.1"/>
</dbReference>
<evidence type="ECO:0000259" key="7">
    <source>
        <dbReference type="PROSITE" id="PS50943"/>
    </source>
</evidence>
<dbReference type="PROSITE" id="PS50943">
    <property type="entry name" value="HTH_CROC1"/>
    <property type="match status" value="1"/>
</dbReference>
<evidence type="ECO:0000256" key="5">
    <source>
        <dbReference type="ARBA" id="ARBA00038253"/>
    </source>
</evidence>
<dbReference type="SMART" id="SM00530">
    <property type="entry name" value="HTH_XRE"/>
    <property type="match status" value="1"/>
</dbReference>
<protein>
    <submittedName>
        <fullName evidence="8">Anaphase-promoting complex subunit 5</fullName>
    </submittedName>
</protein>
<dbReference type="InterPro" id="IPR001387">
    <property type="entry name" value="Cro/C1-type_HTH"/>
</dbReference>
<dbReference type="SMART" id="SM00028">
    <property type="entry name" value="TPR"/>
    <property type="match status" value="6"/>
</dbReference>
<dbReference type="AlphaFoldDB" id="A0A1H8DL61"/>
<dbReference type="Gene3D" id="1.10.260.40">
    <property type="entry name" value="lambda repressor-like DNA-binding domains"/>
    <property type="match status" value="1"/>
</dbReference>
<dbReference type="GO" id="GO:0005737">
    <property type="term" value="C:cytoplasm"/>
    <property type="evidence" value="ECO:0007669"/>
    <property type="project" value="UniProtKB-SubCell"/>
</dbReference>
<keyword evidence="3" id="KW-0677">Repeat</keyword>
<evidence type="ECO:0000256" key="3">
    <source>
        <dbReference type="ARBA" id="ARBA00022737"/>
    </source>
</evidence>
<evidence type="ECO:0000256" key="4">
    <source>
        <dbReference type="ARBA" id="ARBA00022803"/>
    </source>
</evidence>
<dbReference type="GO" id="GO:0003677">
    <property type="term" value="F:DNA binding"/>
    <property type="evidence" value="ECO:0007669"/>
    <property type="project" value="InterPro"/>
</dbReference>
<evidence type="ECO:0000256" key="1">
    <source>
        <dbReference type="ARBA" id="ARBA00004496"/>
    </source>
</evidence>